<dbReference type="PROSITE" id="PS51352">
    <property type="entry name" value="THIOREDOXIN_2"/>
    <property type="match status" value="1"/>
</dbReference>
<keyword evidence="5" id="KW-0732">Signal</keyword>
<dbReference type="Pfam" id="PF00578">
    <property type="entry name" value="AhpC-TSA"/>
    <property type="match status" value="1"/>
</dbReference>
<organism evidence="7 8">
    <name type="scientific">Sunxiuqinia dokdonensis</name>
    <dbReference type="NCBI Taxonomy" id="1409788"/>
    <lineage>
        <taxon>Bacteria</taxon>
        <taxon>Pseudomonadati</taxon>
        <taxon>Bacteroidota</taxon>
        <taxon>Bacteroidia</taxon>
        <taxon>Marinilabiliales</taxon>
        <taxon>Prolixibacteraceae</taxon>
        <taxon>Sunxiuqinia</taxon>
    </lineage>
</organism>
<dbReference type="Proteomes" id="UP000036958">
    <property type="component" value="Unassembled WGS sequence"/>
</dbReference>
<dbReference type="EMBL" id="LGIA01000161">
    <property type="protein sequence ID" value="KOH44508.1"/>
    <property type="molecule type" value="Genomic_DNA"/>
</dbReference>
<evidence type="ECO:0000256" key="4">
    <source>
        <dbReference type="ARBA" id="ARBA00023284"/>
    </source>
</evidence>
<dbReference type="STRING" id="1409788.NC99_27380"/>
<keyword evidence="2" id="KW-0201">Cytochrome c-type biogenesis</keyword>
<dbReference type="InterPro" id="IPR036249">
    <property type="entry name" value="Thioredoxin-like_sf"/>
</dbReference>
<dbReference type="EC" id="1.11.1.15" evidence="7"/>
<dbReference type="InterPro" id="IPR017937">
    <property type="entry name" value="Thioredoxin_CS"/>
</dbReference>
<dbReference type="CDD" id="cd02966">
    <property type="entry name" value="TlpA_like_family"/>
    <property type="match status" value="1"/>
</dbReference>
<dbReference type="InterPro" id="IPR013766">
    <property type="entry name" value="Thioredoxin_domain"/>
</dbReference>
<dbReference type="SUPFAM" id="SSF52833">
    <property type="entry name" value="Thioredoxin-like"/>
    <property type="match status" value="1"/>
</dbReference>
<name>A0A0L8V823_9BACT</name>
<protein>
    <submittedName>
        <fullName evidence="7">Peroxiredoxin</fullName>
        <ecNumber evidence="7">1.11.1.15</ecNumber>
    </submittedName>
</protein>
<evidence type="ECO:0000256" key="5">
    <source>
        <dbReference type="SAM" id="SignalP"/>
    </source>
</evidence>
<dbReference type="InterPro" id="IPR000866">
    <property type="entry name" value="AhpC/TSA"/>
</dbReference>
<dbReference type="InterPro" id="IPR050553">
    <property type="entry name" value="Thioredoxin_ResA/DsbE_sf"/>
</dbReference>
<dbReference type="AlphaFoldDB" id="A0A0L8V823"/>
<dbReference type="PANTHER" id="PTHR42852">
    <property type="entry name" value="THIOL:DISULFIDE INTERCHANGE PROTEIN DSBE"/>
    <property type="match status" value="1"/>
</dbReference>
<sequence length="365" mass="40927">MRNLGLFILALLFIAGCQSNSAKYQISGTVAGLDSAIVYLVKAEEGQAVTTDTTELVQGKFKFEGSIDVPELHYLRLGDRQYFAQFFLENANIEVAANKDSLRNTTVTGSPLTDTFNEYLDEVQLMNEKVNEYQQQYSAAAASGNQDEMDRIRIDAEATNDNMRVYAKNFVKEHSSSIVAPFITLTQLAQQLEYNELKELVDLFPAELDSSVYTKQLKEFVEQKGRTAIGTQAPEFTMNDPEGNPVSLASFRGKYVLLDFWAAWCGPCRQENPNIVSAYNAFKDKGFDILGISLDRDKAAWLKAIEDDNLAWTQVSDLKYWQNEVAQMYGVNSIPHSVLLDPQGVIVAKNLRGQELHEKLAELLN</sequence>
<evidence type="ECO:0000256" key="3">
    <source>
        <dbReference type="ARBA" id="ARBA00023157"/>
    </source>
</evidence>
<dbReference type="PROSITE" id="PS51257">
    <property type="entry name" value="PROKAR_LIPOPROTEIN"/>
    <property type="match status" value="1"/>
</dbReference>
<dbReference type="RefSeq" id="WP_053184204.1">
    <property type="nucleotide sequence ID" value="NZ_LGIA01000161.1"/>
</dbReference>
<keyword evidence="7" id="KW-0560">Oxidoreductase</keyword>
<feature type="domain" description="Thioredoxin" evidence="6">
    <location>
        <begin position="227"/>
        <end position="365"/>
    </location>
</feature>
<dbReference type="GO" id="GO:0030313">
    <property type="term" value="C:cell envelope"/>
    <property type="evidence" value="ECO:0007669"/>
    <property type="project" value="UniProtKB-SubCell"/>
</dbReference>
<keyword evidence="8" id="KW-1185">Reference proteome</keyword>
<dbReference type="Gene3D" id="3.40.30.10">
    <property type="entry name" value="Glutaredoxin"/>
    <property type="match status" value="1"/>
</dbReference>
<evidence type="ECO:0000313" key="7">
    <source>
        <dbReference type="EMBL" id="KOH44508.1"/>
    </source>
</evidence>
<dbReference type="PROSITE" id="PS00194">
    <property type="entry name" value="THIOREDOXIN_1"/>
    <property type="match status" value="1"/>
</dbReference>
<comment type="caution">
    <text evidence="7">The sequence shown here is derived from an EMBL/GenBank/DDBJ whole genome shotgun (WGS) entry which is preliminary data.</text>
</comment>
<dbReference type="GO" id="GO:0004601">
    <property type="term" value="F:peroxidase activity"/>
    <property type="evidence" value="ECO:0007669"/>
    <property type="project" value="UniProtKB-KW"/>
</dbReference>
<keyword evidence="4" id="KW-0676">Redox-active center</keyword>
<proteinExistence type="predicted"/>
<dbReference type="PANTHER" id="PTHR42852:SF6">
    <property type="entry name" value="THIOL:DISULFIDE INTERCHANGE PROTEIN DSBE"/>
    <property type="match status" value="1"/>
</dbReference>
<reference evidence="8" key="1">
    <citation type="submission" date="2015-07" db="EMBL/GenBank/DDBJ databases">
        <title>Genome sequencing of Sunxiuqinia dokdonensis strain SK.</title>
        <authorList>
            <person name="Ahn S."/>
            <person name="Kim B.-C."/>
        </authorList>
    </citation>
    <scope>NUCLEOTIDE SEQUENCE [LARGE SCALE GENOMIC DNA]</scope>
    <source>
        <strain evidence="8">SK</strain>
    </source>
</reference>
<dbReference type="GO" id="GO:0017004">
    <property type="term" value="P:cytochrome complex assembly"/>
    <property type="evidence" value="ECO:0007669"/>
    <property type="project" value="UniProtKB-KW"/>
</dbReference>
<keyword evidence="7" id="KW-0575">Peroxidase</keyword>
<evidence type="ECO:0000313" key="8">
    <source>
        <dbReference type="Proteomes" id="UP000036958"/>
    </source>
</evidence>
<dbReference type="OrthoDB" id="9794348at2"/>
<dbReference type="Pfam" id="PF14289">
    <property type="entry name" value="DUF4369"/>
    <property type="match status" value="1"/>
</dbReference>
<feature type="signal peptide" evidence="5">
    <location>
        <begin position="1"/>
        <end position="22"/>
    </location>
</feature>
<evidence type="ECO:0000256" key="2">
    <source>
        <dbReference type="ARBA" id="ARBA00022748"/>
    </source>
</evidence>
<feature type="chain" id="PRO_5005591667" evidence="5">
    <location>
        <begin position="23"/>
        <end position="365"/>
    </location>
</feature>
<evidence type="ECO:0000256" key="1">
    <source>
        <dbReference type="ARBA" id="ARBA00004196"/>
    </source>
</evidence>
<dbReference type="InterPro" id="IPR025380">
    <property type="entry name" value="DUF4369"/>
</dbReference>
<gene>
    <name evidence="7" type="ORF">NC99_27380</name>
</gene>
<accession>A0A0L8V823</accession>
<evidence type="ECO:0000259" key="6">
    <source>
        <dbReference type="PROSITE" id="PS51352"/>
    </source>
</evidence>
<keyword evidence="3" id="KW-1015">Disulfide bond</keyword>
<dbReference type="PATRIC" id="fig|1409788.3.peg.2822"/>
<comment type="subcellular location">
    <subcellularLocation>
        <location evidence="1">Cell envelope</location>
    </subcellularLocation>
</comment>